<feature type="compositionally biased region" description="Polar residues" evidence="1">
    <location>
        <begin position="279"/>
        <end position="296"/>
    </location>
</feature>
<dbReference type="EMBL" id="BQFW01000002">
    <property type="protein sequence ID" value="GJJ69519.1"/>
    <property type="molecule type" value="Genomic_DNA"/>
</dbReference>
<accession>A0A9P3LT27</accession>
<protein>
    <submittedName>
        <fullName evidence="2">Uncharacterized protein</fullName>
    </submittedName>
</protein>
<feature type="region of interest" description="Disordered" evidence="1">
    <location>
        <begin position="337"/>
        <end position="368"/>
    </location>
</feature>
<proteinExistence type="predicted"/>
<dbReference type="Proteomes" id="UP000827284">
    <property type="component" value="Unassembled WGS sequence"/>
</dbReference>
<evidence type="ECO:0000313" key="3">
    <source>
        <dbReference type="Proteomes" id="UP000827284"/>
    </source>
</evidence>
<reference evidence="2" key="2">
    <citation type="journal article" date="2022" name="Microbiol. Resour. Announc.">
        <title>Whole-Genome Sequence of Entomortierella parvispora E1425, a Mucoromycotan Fungus Associated with Burkholderiaceae-Related Endosymbiotic Bacteria.</title>
        <authorList>
            <person name="Herlambang A."/>
            <person name="Guo Y."/>
            <person name="Takashima Y."/>
            <person name="Narisawa K."/>
            <person name="Ohta H."/>
            <person name="Nishizawa T."/>
        </authorList>
    </citation>
    <scope>NUCLEOTIDE SEQUENCE</scope>
    <source>
        <strain evidence="2">E1425</strain>
    </source>
</reference>
<evidence type="ECO:0000313" key="2">
    <source>
        <dbReference type="EMBL" id="GJJ69519.1"/>
    </source>
</evidence>
<reference evidence="2" key="1">
    <citation type="submission" date="2021-11" db="EMBL/GenBank/DDBJ databases">
        <authorList>
            <person name="Herlambang A."/>
            <person name="Guo Y."/>
            <person name="Takashima Y."/>
            <person name="Nishizawa T."/>
        </authorList>
    </citation>
    <scope>NUCLEOTIDE SEQUENCE</scope>
    <source>
        <strain evidence="2">E1425</strain>
    </source>
</reference>
<dbReference type="OrthoDB" id="5570013at2759"/>
<dbReference type="AlphaFoldDB" id="A0A9P3LT27"/>
<feature type="region of interest" description="Disordered" evidence="1">
    <location>
        <begin position="279"/>
        <end position="312"/>
    </location>
</feature>
<feature type="region of interest" description="Disordered" evidence="1">
    <location>
        <begin position="380"/>
        <end position="416"/>
    </location>
</feature>
<keyword evidence="3" id="KW-1185">Reference proteome</keyword>
<name>A0A9P3LT27_9FUNG</name>
<evidence type="ECO:0000256" key="1">
    <source>
        <dbReference type="SAM" id="MobiDB-lite"/>
    </source>
</evidence>
<comment type="caution">
    <text evidence="2">The sequence shown here is derived from an EMBL/GenBank/DDBJ whole genome shotgun (WGS) entry which is preliminary data.</text>
</comment>
<feature type="compositionally biased region" description="Basic and acidic residues" evidence="1">
    <location>
        <begin position="385"/>
        <end position="394"/>
    </location>
</feature>
<organism evidence="2 3">
    <name type="scientific">Entomortierella parvispora</name>
    <dbReference type="NCBI Taxonomy" id="205924"/>
    <lineage>
        <taxon>Eukaryota</taxon>
        <taxon>Fungi</taxon>
        <taxon>Fungi incertae sedis</taxon>
        <taxon>Mucoromycota</taxon>
        <taxon>Mortierellomycotina</taxon>
        <taxon>Mortierellomycetes</taxon>
        <taxon>Mortierellales</taxon>
        <taxon>Mortierellaceae</taxon>
        <taxon>Entomortierella</taxon>
    </lineage>
</organism>
<gene>
    <name evidence="2" type="ORF">EMPS_01865</name>
</gene>
<sequence>MFQHLSGLLGNPNIPVRLPNDDTSFNPQDYPNVVFHAQGKISGKIRLVHGGIETDDSGKGLVSTRIWIPRQGLEKEVTLQPVFDQQTLTITLETPPDWGINTRIYHETMIQYPASLTSTGSLSVQSPSTTFSAGVELARLLFGSLKGSFTNASVETKVLRADAIQIGTTNASIRGRFEAGHLNLTSTNGAIETQVKVREPWDGQQSTVRTRTTNSRIECTVSALETSRGLWMENTSSNGHLEIEALLTKADRASFIQNMTSNAKIHLNLDARNTTQPLEVKQGSSNGNITSSITLPPNQPFKGEASSSNSSVDVNLTEEFQGSFILDTSNSTATVEGTDLTFSTDKKSSKRGTRGHGPSEMKISTTNAHSTLRFYKATGAAATEKASDKEKEAKASVAQEDSTNAPPPYSSMPQNL</sequence>